<dbReference type="KEGG" id="vg:55608301"/>
<keyword evidence="2" id="KW-1185">Reference proteome</keyword>
<evidence type="ECO:0000313" key="2">
    <source>
        <dbReference type="Proteomes" id="UP000247075"/>
    </source>
</evidence>
<dbReference type="GeneID" id="55608301"/>
<dbReference type="EMBL" id="MH155868">
    <property type="protein sequence ID" value="AWN05119.1"/>
    <property type="molecule type" value="Genomic_DNA"/>
</dbReference>
<reference evidence="1 2" key="1">
    <citation type="submission" date="2018-04" db="EMBL/GenBank/DDBJ databases">
        <authorList>
            <person name="Richter O.R."/>
            <person name="Sprando J."/>
            <person name="Abi J.R."/>
            <person name="Abidin Z.U."/>
            <person name="Aboumatar N."/>
            <person name="Aguilar F.A."/>
            <person name="Ahmed M."/>
            <person name="Aklilu M."/>
            <person name="Ali S.Z."/>
            <person name="Araia S."/>
            <person name="Asbury H."/>
            <person name="Atkinson A.N."/>
            <person name="Azam A.M."/>
            <person name="Bell J.L."/>
            <person name="Bhagat S."/>
            <person name="Bhatti J.A."/>
            <person name="Bhavsar J."/>
            <person name="Blocker D."/>
            <person name="Bonhomme B."/>
            <person name="Buker C.Y."/>
            <person name="Burnett T.D."/>
            <person name="Campbell R.L."/>
            <person name="Campbell S.M."/>
            <person name="Carinugan C.L."/>
            <person name="Chan P.R."/>
            <person name="Chen S."/>
            <person name="Dahne M."/>
            <person name="Dang V.Q."/>
            <person name="Ding J.R."/>
            <person name="Dunn G.L."/>
            <person name="Flores O.S."/>
            <person name="Frank D.N."/>
            <person name="Gonzalez N."/>
            <person name="Goryunova E."/>
            <person name="Hoang T."/>
            <person name="Hollenhorst D."/>
            <person name="Hora A.B."/>
            <person name="Hutchison A.S."/>
            <person name="Huynh A."/>
            <person name="Jani A."/>
            <person name="Jawed T."/>
            <person name="Jeffries M.J."/>
            <person name="Jian G.M."/>
            <person name="Joshi C."/>
            <person name="Kallab S."/>
            <person name="Kang L."/>
            <person name="Khan A."/>
            <person name="Klontz C.M."/>
            <person name="Koert M."/>
            <person name="Lagasca A."/>
            <person name="Lakhani A."/>
            <person name="Larsen A."/>
            <person name="Le A."/>
            <person name="Lee D.Y."/>
            <person name="Lembirik S."/>
            <person name="Lenus S."/>
            <person name="Lesniewski A.M."/>
            <person name="Lu W."/>
            <person name="Mamarakhimova Z."/>
            <person name="Mason S."/>
            <person name="Mathew L.K."/>
            <person name="Mattson C.L."/>
            <person name="Mian U.H."/>
            <person name="Morcos G.S."/>
            <person name="Muhler C.W."/>
            <person name="Naeem N.-U.-A."/>
            <person name="Namagiri S."/>
            <person name="Nassehi T."/>
            <person name="Nazarian M."/>
            <person name="Neal R.A."/>
            <person name="Negash K."/>
            <person name="Ngaleu B.J."/>
            <person name="Nguyen B.T."/>
            <person name="Nguyen K.V."/>
            <person name="Odili J.C."/>
            <person name="Ogletree A."/>
            <person name="Okojie E."/>
            <person name="Olajide T.E."/>
            <person name="Onwukwe C.S."/>
            <person name="Ozako O."/>
            <person name="Pakala M."/>
            <person name="Patel P."/>
            <person name="Patel H.J."/>
            <person name="Patel R."/>
            <person name="Paudel H."/>
            <person name="Pikounis A.J."/>
            <person name="Qazi M.A."/>
            <person name="Quiroz J.N."/>
            <person name="Ramachandran P.N."/>
            <person name="Rashford R.L."/>
            <person name="Rivera J."/>
            <person name="Romero F.D."/>
            <person name="Saba P.A."/>
            <person name="Sabu R.L."/>
            <person name="Saeed O.S."/>
            <person name="Saraf S."/>
            <person name="Scarano A.L."/>
            <person name="Sciandra C."/>
            <person name="Shakarov P."/>
            <person name="Sharma A."/>
            <person name="Singh K."/>
            <person name="Singh S."/>
            <person name="Spindler S.E."/>
            <person name="Szymanik K.H."/>
            <person name="Tahir M."/>
            <person name="Tchuinte L.U."/>
            <person name="Thakkar V."/>
            <person name="Tombo Z.B."/>
            <person name="Touma A."/>
            <person name="Tran J.N."/>
            <person name="Tran N."/>
            <person name="Truong D.H."/>
            <person name="Turner M.D."/>
            <person name="Vidmar M."/>
            <person name="Vuong K."/>
            <person name="Wilson B."/>
            <person name="Xie C.L."/>
            <person name="Yasinova A.G."/>
            <person name="Yu A.M."/>
            <person name="Zolnerowich N."/>
            <person name="Cortez R."/>
            <person name="Greis H.L."/>
            <person name="Lee M."/>
            <person name="Mantzavinos A."/>
            <person name="Mohamed I.R."/>
            <person name="Patel P."/>
            <person name="Puglisi K.M."/>
            <person name="Bhattacharya M."/>
            <person name="Correa-Mendez M."/>
            <person name="Fabian M."/>
            <person name="Reger N."/>
            <person name="Tran K."/>
            <person name="Erill I."/>
            <person name="Caruso S.M."/>
            <person name="Garlena R.A."/>
            <person name="Russell D.A."/>
            <person name="Pope W.H."/>
            <person name="Jacobs-Sera D."/>
            <person name="Hatfull G.F."/>
        </authorList>
    </citation>
    <scope>NUCLEOTIDE SEQUENCE [LARGE SCALE GENOMIC DNA]</scope>
</reference>
<name>A0A2U8UMY0_9CAUD</name>
<gene>
    <name evidence="1" type="primary">38</name>
    <name evidence="1" type="ORF">SEA_FLOWERPOWER_38</name>
</gene>
<proteinExistence type="predicted"/>
<accession>A0A2U8UMY0</accession>
<dbReference type="RefSeq" id="YP_009838074.1">
    <property type="nucleotide sequence ID" value="NC_048706.1"/>
</dbReference>
<protein>
    <submittedName>
        <fullName evidence="1">Uncharacterized protein</fullName>
    </submittedName>
</protein>
<dbReference type="Proteomes" id="UP000247075">
    <property type="component" value="Segment"/>
</dbReference>
<evidence type="ECO:0000313" key="1">
    <source>
        <dbReference type="EMBL" id="AWN05119.1"/>
    </source>
</evidence>
<organism evidence="1 2">
    <name type="scientific">Streptomyces phage FlowerPower</name>
    <dbReference type="NCBI Taxonomy" id="2182408"/>
    <lineage>
        <taxon>Viruses</taxon>
        <taxon>Duplodnaviria</taxon>
        <taxon>Heunggongvirae</taxon>
        <taxon>Uroviricota</taxon>
        <taxon>Caudoviricetes</taxon>
        <taxon>Beephvirinae</taxon>
        <taxon>Flowerpowervirus</taxon>
        <taxon>Flowerpowervirus flowerpower</taxon>
    </lineage>
</organism>
<sequence length="124" mass="13689">MATWLFTTPTVAEAPFAWNPLMQRFRMDRGISIRETAPDVWTEVRYDAYGEELGATNRPQSGLDPDFWPQPSLGLRYYRGGYEWLVDDATKASLIASGLVTEANFGPAPMTFGEGGFGEGGFGL</sequence>